<evidence type="ECO:0000313" key="3">
    <source>
        <dbReference type="Proteomes" id="UP000030428"/>
    </source>
</evidence>
<evidence type="ECO:0000256" key="1">
    <source>
        <dbReference type="SAM" id="MobiDB-lite"/>
    </source>
</evidence>
<name>A0A0A6RR51_9GAMM</name>
<dbReference type="EMBL" id="JSZA02000020">
    <property type="protein sequence ID" value="KHD06351.1"/>
    <property type="molecule type" value="Genomic_DNA"/>
</dbReference>
<proteinExistence type="predicted"/>
<comment type="caution">
    <text evidence="2">The sequence shown here is derived from an EMBL/GenBank/DDBJ whole genome shotgun (WGS) entry which is preliminary data.</text>
</comment>
<gene>
    <name evidence="2" type="ORF">PN36_06950</name>
</gene>
<dbReference type="CDD" id="cd22231">
    <property type="entry name" value="RHH_NikR_HicB-like"/>
    <property type="match status" value="1"/>
</dbReference>
<feature type="region of interest" description="Disordered" evidence="1">
    <location>
        <begin position="1"/>
        <end position="21"/>
    </location>
</feature>
<protein>
    <submittedName>
        <fullName evidence="2">CopG family transcriptional regulator</fullName>
    </submittedName>
</protein>
<dbReference type="AlphaFoldDB" id="A0A0A6RR51"/>
<accession>A0A0A6RR51</accession>
<dbReference type="GO" id="GO:0006355">
    <property type="term" value="P:regulation of DNA-templated transcription"/>
    <property type="evidence" value="ECO:0007669"/>
    <property type="project" value="InterPro"/>
</dbReference>
<keyword evidence="3" id="KW-1185">Reference proteome</keyword>
<dbReference type="InterPro" id="IPR010985">
    <property type="entry name" value="Ribbon_hlx_hlx"/>
</dbReference>
<organism evidence="2 3">
    <name type="scientific">Candidatus Thiomargarita nelsonii</name>
    <dbReference type="NCBI Taxonomy" id="1003181"/>
    <lineage>
        <taxon>Bacteria</taxon>
        <taxon>Pseudomonadati</taxon>
        <taxon>Pseudomonadota</taxon>
        <taxon>Gammaproteobacteria</taxon>
        <taxon>Thiotrichales</taxon>
        <taxon>Thiotrichaceae</taxon>
        <taxon>Thiomargarita</taxon>
    </lineage>
</organism>
<dbReference type="SUPFAM" id="SSF47598">
    <property type="entry name" value="Ribbon-helix-helix"/>
    <property type="match status" value="1"/>
</dbReference>
<dbReference type="Proteomes" id="UP000030428">
    <property type="component" value="Unassembled WGS sequence"/>
</dbReference>
<reference evidence="2 3" key="1">
    <citation type="journal article" date="2016" name="Front. Microbiol.">
        <title>Single-Cell (Meta-)Genomics of a Dimorphic Candidatus Thiomargarita nelsonii Reveals Genomic Plasticity.</title>
        <authorList>
            <person name="Flood B.E."/>
            <person name="Fliss P."/>
            <person name="Jones D.S."/>
            <person name="Dick G.J."/>
            <person name="Jain S."/>
            <person name="Kaster A.K."/>
            <person name="Winkel M."/>
            <person name="Mussmann M."/>
            <person name="Bailey J."/>
        </authorList>
    </citation>
    <scope>NUCLEOTIDE SEQUENCE [LARGE SCALE GENOMIC DNA]</scope>
    <source>
        <strain evidence="2">Hydrate Ridge</strain>
    </source>
</reference>
<dbReference type="InterPro" id="IPR025528">
    <property type="entry name" value="BrnA_antitoxin"/>
</dbReference>
<sequence length="91" mass="10755">MKDEYDMSQAKRGPIVPPAPKKNRITIRIDTELLDWFREQVDRVGGGNYQTMINDALRDYIQHHKEPLENTLYMETTLRRVIREELQVVGL</sequence>
<evidence type="ECO:0000313" key="2">
    <source>
        <dbReference type="EMBL" id="KHD06351.1"/>
    </source>
</evidence>
<dbReference type="Pfam" id="PF14384">
    <property type="entry name" value="BrnA_antitoxin"/>
    <property type="match status" value="1"/>
</dbReference>